<dbReference type="AlphaFoldDB" id="A0A2P2PKJ9"/>
<organism evidence="1">
    <name type="scientific">Rhizophora mucronata</name>
    <name type="common">Asiatic mangrove</name>
    <dbReference type="NCBI Taxonomy" id="61149"/>
    <lineage>
        <taxon>Eukaryota</taxon>
        <taxon>Viridiplantae</taxon>
        <taxon>Streptophyta</taxon>
        <taxon>Embryophyta</taxon>
        <taxon>Tracheophyta</taxon>
        <taxon>Spermatophyta</taxon>
        <taxon>Magnoliopsida</taxon>
        <taxon>eudicotyledons</taxon>
        <taxon>Gunneridae</taxon>
        <taxon>Pentapetalae</taxon>
        <taxon>rosids</taxon>
        <taxon>fabids</taxon>
        <taxon>Malpighiales</taxon>
        <taxon>Rhizophoraceae</taxon>
        <taxon>Rhizophora</taxon>
    </lineage>
</organism>
<name>A0A2P2PKJ9_RHIMU</name>
<accession>A0A2P2PKJ9</accession>
<reference evidence="1" key="1">
    <citation type="submission" date="2018-02" db="EMBL/GenBank/DDBJ databases">
        <title>Rhizophora mucronata_Transcriptome.</title>
        <authorList>
            <person name="Meera S.P."/>
            <person name="Sreeshan A."/>
            <person name="Augustine A."/>
        </authorList>
    </citation>
    <scope>NUCLEOTIDE SEQUENCE</scope>
    <source>
        <tissue evidence="1">Leaf</tissue>
    </source>
</reference>
<protein>
    <submittedName>
        <fullName evidence="1">Uncharacterized protein</fullName>
    </submittedName>
</protein>
<proteinExistence type="predicted"/>
<sequence length="49" mass="5499">MTLKGRKVLEFGSPSMQSLLFGFSRLCMILDQCVPQEKQTNSNQHSGII</sequence>
<dbReference type="EMBL" id="GGEC01074790">
    <property type="protein sequence ID" value="MBX55274.1"/>
    <property type="molecule type" value="Transcribed_RNA"/>
</dbReference>
<evidence type="ECO:0000313" key="1">
    <source>
        <dbReference type="EMBL" id="MBX55274.1"/>
    </source>
</evidence>